<keyword evidence="2" id="KW-1185">Reference proteome</keyword>
<organism evidence="1 2">
    <name type="scientific">Peribacillus huizhouensis</name>
    <dbReference type="NCBI Taxonomy" id="1501239"/>
    <lineage>
        <taxon>Bacteria</taxon>
        <taxon>Bacillati</taxon>
        <taxon>Bacillota</taxon>
        <taxon>Bacilli</taxon>
        <taxon>Bacillales</taxon>
        <taxon>Bacillaceae</taxon>
        <taxon>Peribacillus</taxon>
    </lineage>
</organism>
<evidence type="ECO:0000313" key="2">
    <source>
        <dbReference type="Proteomes" id="UP000626697"/>
    </source>
</evidence>
<proteinExistence type="predicted"/>
<name>A0ABR6CMR1_9BACI</name>
<accession>A0ABR6CMR1</accession>
<gene>
    <name evidence="1" type="ORF">HNP81_001609</name>
</gene>
<evidence type="ECO:0000313" key="1">
    <source>
        <dbReference type="EMBL" id="MBA9026324.1"/>
    </source>
</evidence>
<sequence length="86" mass="9793">MDQMEIISALFLIIPVPQVWEVNPGEGWPFQVSFAQKGITFFSYVPGTLDRIIGMDHDGDERVQLYLLKNPGELIVPRRLPIIVLI</sequence>
<protein>
    <submittedName>
        <fullName evidence="1">Uncharacterized protein</fullName>
    </submittedName>
</protein>
<comment type="caution">
    <text evidence="1">The sequence shown here is derived from an EMBL/GenBank/DDBJ whole genome shotgun (WGS) entry which is preliminary data.</text>
</comment>
<dbReference type="Proteomes" id="UP000626697">
    <property type="component" value="Unassembled WGS sequence"/>
</dbReference>
<reference evidence="1 2" key="1">
    <citation type="submission" date="2020-08" db="EMBL/GenBank/DDBJ databases">
        <title>Genomic Encyclopedia of Type Strains, Phase IV (KMG-IV): sequencing the most valuable type-strain genomes for metagenomic binning, comparative biology and taxonomic classification.</title>
        <authorList>
            <person name="Goeker M."/>
        </authorList>
    </citation>
    <scope>NUCLEOTIDE SEQUENCE [LARGE SCALE GENOMIC DNA]</scope>
    <source>
        <strain evidence="1 2">DSM 105481</strain>
    </source>
</reference>
<dbReference type="RefSeq" id="WP_182502217.1">
    <property type="nucleotide sequence ID" value="NZ_JACJHX010000004.1"/>
</dbReference>
<dbReference type="EMBL" id="JACJHX010000004">
    <property type="protein sequence ID" value="MBA9026324.1"/>
    <property type="molecule type" value="Genomic_DNA"/>
</dbReference>